<name>A0A6J5SHX4_9CAUD</name>
<sequence>VGAMQTPVSPRLKTSAQDEALYSGRGNIAGAVAFSTRKLSPILEVLSADSVVAKRALQGVVKLNMFTNKNIDGGIANAASTENALHLYDAGLAYAIKDGRANYKKFSDSLLEQQGKNKFTAPFNIKATMLRHDEFNSKVYDALISGDVHEIPEIEATAKSYRKNVFEPIKKLGIEAGIFDEDVSIENATSYLMTQYDRNKIVAQEPEFRKFISKQVTENLIPKIQKEHTDRGATLSQKSQATFNRIKVLEDELQKVKTQNEAAAKAKGKAKTRSESLFSEAAGDTALRDEDLVRILDSYKSAAKTIREEAQPKNLVDFIRSRGGVFDKAGRINSLFSARNRKPNGIAAKQKISDINGEKVNSDMASIIDHAWREGYFPEYDAPPKTMDFLAALEDELDGVEIRYTSKDLDAVDKIQQAKEFLNQVGDFGVDINKIKDAKTLRETRISGRSFKDVLLEKEISVLKKRLAEIDGKLEGRYGPKNFDNEWASYYAEEVTNEIVRKLRNIEQKGVTMPYDMKIGVRGPAKERTLNFIKQSDLKPWTIQNVEKLARDYTRILGTDIELQKRFGDLNLEKVQAEISEEYDVLRAKSPTEKDRLRLDSQEREVKQTLTELKNIVRGNYGRVDRPDSFWPTAARSARNLAYAQKMGSVVYASLVDPVHLIFRHGLGRFLNTGLKPLIFNLKGFKLASKDTAFLGQAFETVLHSRASNWSDISNPYSSKSKFENITASLVELQSKLNLLNVWTDATKRVSSVMSQQRISEELIKLEADTISKKNRSYLALLGIDRENAQGILKELRTHSTKEKGLTILNLEKWADREAREAMANALNLDIDSSIITRGLGEVPTLLHTEVGKTLFQFKSFLLAANQQVLIRGLQQADTAVLQGVISMVTMGMVVYFIQKKTKNEEVSEDPNVWLYEGLDRSGLLPVVMEVMGYADLMGVGVGNALGLREPSSQPGNAVLSRAGGPTVGSAKDLFDLGGSTAKKIKGEGDYTESDQRKAIKMLPYNNLFYLRGLFSLLDDSKDSE</sequence>
<organism evidence="1">
    <name type="scientific">uncultured Caudovirales phage</name>
    <dbReference type="NCBI Taxonomy" id="2100421"/>
    <lineage>
        <taxon>Viruses</taxon>
        <taxon>Duplodnaviria</taxon>
        <taxon>Heunggongvirae</taxon>
        <taxon>Uroviricota</taxon>
        <taxon>Caudoviricetes</taxon>
        <taxon>Peduoviridae</taxon>
        <taxon>Maltschvirus</taxon>
        <taxon>Maltschvirus maltsch</taxon>
    </lineage>
</organism>
<accession>A0A6J5SHX4</accession>
<evidence type="ECO:0000313" key="1">
    <source>
        <dbReference type="EMBL" id="CAB4213310.1"/>
    </source>
</evidence>
<feature type="non-terminal residue" evidence="1">
    <location>
        <position position="1"/>
    </location>
</feature>
<gene>
    <name evidence="1" type="ORF">UFOVP1451_1</name>
</gene>
<protein>
    <submittedName>
        <fullName evidence="1">Uncharacterized protein</fullName>
    </submittedName>
</protein>
<proteinExistence type="predicted"/>
<dbReference type="EMBL" id="LR797397">
    <property type="protein sequence ID" value="CAB4213310.1"/>
    <property type="molecule type" value="Genomic_DNA"/>
</dbReference>
<reference evidence="1" key="1">
    <citation type="submission" date="2020-05" db="EMBL/GenBank/DDBJ databases">
        <authorList>
            <person name="Chiriac C."/>
            <person name="Salcher M."/>
            <person name="Ghai R."/>
            <person name="Kavagutti S V."/>
        </authorList>
    </citation>
    <scope>NUCLEOTIDE SEQUENCE</scope>
</reference>